<sequence>MRLLLVEDDDHVAAALSAVLAKHGLAVVHARSGEEALKALLPDSAEPFAVVLLDLGLPDQDGFEVCGRIRKICATPVIMVTARSDVRSRIHGLNLGADDYVVKPYDTGELLARIHAVSRRNASGGGEQPAEESAADEGLRLGAVTVELPTRQVSVDGSAVPLTRKEFDLLALLAQRPGVVFRREQIISEVWRTSWEGTGRTLEVHIASLRAKLRMPALIETVRGVGYRLVVPASGASAAARPPASPAP</sequence>
<protein>
    <recommendedName>
        <fullName evidence="6">Sensory transduction protein RegX3</fullName>
    </recommendedName>
</protein>
<dbReference type="CDD" id="cd00383">
    <property type="entry name" value="trans_reg_C"/>
    <property type="match status" value="1"/>
</dbReference>
<dbReference type="GO" id="GO:0000156">
    <property type="term" value="F:phosphorelay response regulator activity"/>
    <property type="evidence" value="ECO:0007669"/>
    <property type="project" value="TreeGrafter"/>
</dbReference>
<evidence type="ECO:0000256" key="7">
    <source>
        <dbReference type="PROSITE-ProRule" id="PRU00169"/>
    </source>
</evidence>
<feature type="modified residue" description="4-aspartylphosphate" evidence="7">
    <location>
        <position position="54"/>
    </location>
</feature>
<keyword evidence="2" id="KW-0902">Two-component regulatory system</keyword>
<dbReference type="RefSeq" id="WP_128509840.1">
    <property type="nucleotide sequence ID" value="NZ_QUAC01000217.1"/>
</dbReference>
<dbReference type="InterPro" id="IPR011006">
    <property type="entry name" value="CheY-like_superfamily"/>
</dbReference>
<evidence type="ECO:0000313" key="11">
    <source>
        <dbReference type="EMBL" id="REK87374.1"/>
    </source>
</evidence>
<dbReference type="GO" id="GO:0005829">
    <property type="term" value="C:cytosol"/>
    <property type="evidence" value="ECO:0007669"/>
    <property type="project" value="TreeGrafter"/>
</dbReference>
<dbReference type="EMBL" id="QUAC01000217">
    <property type="protein sequence ID" value="REK87374.1"/>
    <property type="molecule type" value="Genomic_DNA"/>
</dbReference>
<dbReference type="PANTHER" id="PTHR48111">
    <property type="entry name" value="REGULATOR OF RPOS"/>
    <property type="match status" value="1"/>
</dbReference>
<keyword evidence="12" id="KW-1185">Reference proteome</keyword>
<evidence type="ECO:0000256" key="6">
    <source>
        <dbReference type="ARBA" id="ARBA00041201"/>
    </source>
</evidence>
<dbReference type="Proteomes" id="UP000262477">
    <property type="component" value="Unassembled WGS sequence"/>
</dbReference>
<dbReference type="Gene3D" id="3.40.50.2300">
    <property type="match status" value="1"/>
</dbReference>
<dbReference type="InterPro" id="IPR016032">
    <property type="entry name" value="Sig_transdc_resp-reg_C-effctor"/>
</dbReference>
<evidence type="ECO:0000259" key="9">
    <source>
        <dbReference type="PROSITE" id="PS50110"/>
    </source>
</evidence>
<gene>
    <name evidence="11" type="ORF">DY245_27125</name>
</gene>
<organism evidence="11 12">
    <name type="scientific">Streptomyces inhibens</name>
    <dbReference type="NCBI Taxonomy" id="2293571"/>
    <lineage>
        <taxon>Bacteria</taxon>
        <taxon>Bacillati</taxon>
        <taxon>Actinomycetota</taxon>
        <taxon>Actinomycetes</taxon>
        <taxon>Kitasatosporales</taxon>
        <taxon>Streptomycetaceae</taxon>
        <taxon>Streptomyces</taxon>
    </lineage>
</organism>
<keyword evidence="4 8" id="KW-0238">DNA-binding</keyword>
<evidence type="ECO:0000256" key="3">
    <source>
        <dbReference type="ARBA" id="ARBA00023015"/>
    </source>
</evidence>
<dbReference type="SUPFAM" id="SSF46894">
    <property type="entry name" value="C-terminal effector domain of the bipartite response regulators"/>
    <property type="match status" value="1"/>
</dbReference>
<dbReference type="InterPro" id="IPR001789">
    <property type="entry name" value="Sig_transdc_resp-reg_receiver"/>
</dbReference>
<evidence type="ECO:0000256" key="8">
    <source>
        <dbReference type="PROSITE-ProRule" id="PRU01091"/>
    </source>
</evidence>
<dbReference type="OrthoDB" id="9802426at2"/>
<dbReference type="PROSITE" id="PS51755">
    <property type="entry name" value="OMPR_PHOB"/>
    <property type="match status" value="1"/>
</dbReference>
<dbReference type="GO" id="GO:0006355">
    <property type="term" value="P:regulation of DNA-templated transcription"/>
    <property type="evidence" value="ECO:0007669"/>
    <property type="project" value="InterPro"/>
</dbReference>
<dbReference type="SMART" id="SM00448">
    <property type="entry name" value="REC"/>
    <property type="match status" value="1"/>
</dbReference>
<evidence type="ECO:0000256" key="4">
    <source>
        <dbReference type="ARBA" id="ARBA00023125"/>
    </source>
</evidence>
<name>A0A371PY39_STRIH</name>
<keyword evidence="5" id="KW-0804">Transcription</keyword>
<dbReference type="Gene3D" id="1.10.10.10">
    <property type="entry name" value="Winged helix-like DNA-binding domain superfamily/Winged helix DNA-binding domain"/>
    <property type="match status" value="1"/>
</dbReference>
<dbReference type="Pfam" id="PF00072">
    <property type="entry name" value="Response_reg"/>
    <property type="match status" value="1"/>
</dbReference>
<dbReference type="InterPro" id="IPR001867">
    <property type="entry name" value="OmpR/PhoB-type_DNA-bd"/>
</dbReference>
<proteinExistence type="predicted"/>
<evidence type="ECO:0000256" key="2">
    <source>
        <dbReference type="ARBA" id="ARBA00023012"/>
    </source>
</evidence>
<evidence type="ECO:0000256" key="5">
    <source>
        <dbReference type="ARBA" id="ARBA00023163"/>
    </source>
</evidence>
<dbReference type="GO" id="GO:0032993">
    <property type="term" value="C:protein-DNA complex"/>
    <property type="evidence" value="ECO:0007669"/>
    <property type="project" value="TreeGrafter"/>
</dbReference>
<feature type="DNA-binding region" description="OmpR/PhoB-type" evidence="8">
    <location>
        <begin position="136"/>
        <end position="231"/>
    </location>
</feature>
<dbReference type="SMART" id="SM00862">
    <property type="entry name" value="Trans_reg_C"/>
    <property type="match status" value="1"/>
</dbReference>
<feature type="domain" description="Response regulatory" evidence="9">
    <location>
        <begin position="2"/>
        <end position="118"/>
    </location>
</feature>
<comment type="caution">
    <text evidence="11">The sequence shown here is derived from an EMBL/GenBank/DDBJ whole genome shotgun (WGS) entry which is preliminary data.</text>
</comment>
<dbReference type="FunFam" id="1.10.10.10:FF:000018">
    <property type="entry name" value="DNA-binding response regulator ResD"/>
    <property type="match status" value="1"/>
</dbReference>
<evidence type="ECO:0000259" key="10">
    <source>
        <dbReference type="PROSITE" id="PS51755"/>
    </source>
</evidence>
<reference evidence="11 12" key="1">
    <citation type="submission" date="2018-08" db="EMBL/GenBank/DDBJ databases">
        <title>Streptomyces NEAU-D10 sp. nov., a novel Actinomycete isolated from soil.</title>
        <authorList>
            <person name="Jin L."/>
        </authorList>
    </citation>
    <scope>NUCLEOTIDE SEQUENCE [LARGE SCALE GENOMIC DNA]</scope>
    <source>
        <strain evidence="11 12">NEAU-D10</strain>
    </source>
</reference>
<feature type="domain" description="OmpR/PhoB-type" evidence="10">
    <location>
        <begin position="136"/>
        <end position="231"/>
    </location>
</feature>
<keyword evidence="1 7" id="KW-0597">Phosphoprotein</keyword>
<dbReference type="InterPro" id="IPR036388">
    <property type="entry name" value="WH-like_DNA-bd_sf"/>
</dbReference>
<dbReference type="Pfam" id="PF00486">
    <property type="entry name" value="Trans_reg_C"/>
    <property type="match status" value="1"/>
</dbReference>
<dbReference type="PROSITE" id="PS50110">
    <property type="entry name" value="RESPONSE_REGULATORY"/>
    <property type="match status" value="1"/>
</dbReference>
<dbReference type="SUPFAM" id="SSF52172">
    <property type="entry name" value="CheY-like"/>
    <property type="match status" value="1"/>
</dbReference>
<dbReference type="Gene3D" id="6.10.250.690">
    <property type="match status" value="1"/>
</dbReference>
<evidence type="ECO:0000256" key="1">
    <source>
        <dbReference type="ARBA" id="ARBA00022553"/>
    </source>
</evidence>
<dbReference type="GO" id="GO:0000976">
    <property type="term" value="F:transcription cis-regulatory region binding"/>
    <property type="evidence" value="ECO:0007669"/>
    <property type="project" value="TreeGrafter"/>
</dbReference>
<accession>A0A371PY39</accession>
<dbReference type="AlphaFoldDB" id="A0A371PY39"/>
<keyword evidence="3" id="KW-0805">Transcription regulation</keyword>
<evidence type="ECO:0000313" key="12">
    <source>
        <dbReference type="Proteomes" id="UP000262477"/>
    </source>
</evidence>
<dbReference type="PANTHER" id="PTHR48111:SF72">
    <property type="entry name" value="SENSORY TRANSDUCTION PROTEIN REGX3"/>
    <property type="match status" value="1"/>
</dbReference>
<dbReference type="InterPro" id="IPR039420">
    <property type="entry name" value="WalR-like"/>
</dbReference>